<reference evidence="1 2" key="1">
    <citation type="submission" date="2020-07" db="EMBL/GenBank/DDBJ databases">
        <title>Sequencing the genomes of 1000 actinobacteria strains.</title>
        <authorList>
            <person name="Klenk H.-P."/>
        </authorList>
    </citation>
    <scope>NUCLEOTIDE SEQUENCE [LARGE SCALE GENOMIC DNA]</scope>
    <source>
        <strain evidence="1 2">DSM 22083</strain>
    </source>
</reference>
<evidence type="ECO:0000313" key="1">
    <source>
        <dbReference type="EMBL" id="NYE73838.1"/>
    </source>
</evidence>
<protein>
    <submittedName>
        <fullName evidence="1">Uncharacterized protein</fullName>
    </submittedName>
</protein>
<comment type="caution">
    <text evidence="1">The sequence shown here is derived from an EMBL/GenBank/DDBJ whole genome shotgun (WGS) entry which is preliminary data.</text>
</comment>
<sequence>MITVFLDRDSVAMGDDIDPHVVAWQFDDGATPGDVLVRALAEHYLANVAGEVAWAYEVGTFTLDRYPDFIAPRAQQTVTAAAVLQPGPGRWAALPLRRRVLEQPFLDRPDWAAGDREFAVNFHYASEGQVLDLPSLTSRLRPNRHS</sequence>
<name>A0A7Y9IC30_9ACTN</name>
<accession>A0A7Y9IC30</accession>
<evidence type="ECO:0000313" key="2">
    <source>
        <dbReference type="Proteomes" id="UP000569914"/>
    </source>
</evidence>
<keyword evidence="2" id="KW-1185">Reference proteome</keyword>
<proteinExistence type="predicted"/>
<organism evidence="1 2">
    <name type="scientific">Microlunatus parietis</name>
    <dbReference type="NCBI Taxonomy" id="682979"/>
    <lineage>
        <taxon>Bacteria</taxon>
        <taxon>Bacillati</taxon>
        <taxon>Actinomycetota</taxon>
        <taxon>Actinomycetes</taxon>
        <taxon>Propionibacteriales</taxon>
        <taxon>Propionibacteriaceae</taxon>
        <taxon>Microlunatus</taxon>
    </lineage>
</organism>
<dbReference type="EMBL" id="JACCBU010000001">
    <property type="protein sequence ID" value="NYE73838.1"/>
    <property type="molecule type" value="Genomic_DNA"/>
</dbReference>
<dbReference type="Proteomes" id="UP000569914">
    <property type="component" value="Unassembled WGS sequence"/>
</dbReference>
<dbReference type="AlphaFoldDB" id="A0A7Y9IC30"/>
<gene>
    <name evidence="1" type="ORF">BKA15_005167</name>
</gene>
<dbReference type="RefSeq" id="WP_179755640.1">
    <property type="nucleotide sequence ID" value="NZ_JACCBU010000001.1"/>
</dbReference>